<name>A0AAV4VVB5_9ARAC</name>
<reference evidence="2 3" key="1">
    <citation type="submission" date="2021-06" db="EMBL/GenBank/DDBJ databases">
        <title>Caerostris darwini draft genome.</title>
        <authorList>
            <person name="Kono N."/>
            <person name="Arakawa K."/>
        </authorList>
    </citation>
    <scope>NUCLEOTIDE SEQUENCE [LARGE SCALE GENOMIC DNA]</scope>
</reference>
<dbReference type="AlphaFoldDB" id="A0AAV4VVB5"/>
<sequence>MTQRILLQLECLQVLIGDRPVSRTLDREHRKISSICRETTPIMKHESQEDFLERSNAVEITIRKCVITSPQSEKHPKEEPKTTETKVAQKTLIKPPIHTKEVPPPPPKDSEELRKTSSEEKPSPEESSEVSGMRSPSKRERASRGKACETLESFLGQIQQRIF</sequence>
<organism evidence="2 3">
    <name type="scientific">Caerostris darwini</name>
    <dbReference type="NCBI Taxonomy" id="1538125"/>
    <lineage>
        <taxon>Eukaryota</taxon>
        <taxon>Metazoa</taxon>
        <taxon>Ecdysozoa</taxon>
        <taxon>Arthropoda</taxon>
        <taxon>Chelicerata</taxon>
        <taxon>Arachnida</taxon>
        <taxon>Araneae</taxon>
        <taxon>Araneomorphae</taxon>
        <taxon>Entelegynae</taxon>
        <taxon>Araneoidea</taxon>
        <taxon>Araneidae</taxon>
        <taxon>Caerostris</taxon>
    </lineage>
</organism>
<evidence type="ECO:0000256" key="1">
    <source>
        <dbReference type="SAM" id="MobiDB-lite"/>
    </source>
</evidence>
<evidence type="ECO:0000313" key="2">
    <source>
        <dbReference type="EMBL" id="GIY73948.1"/>
    </source>
</evidence>
<protein>
    <submittedName>
        <fullName evidence="2">Uncharacterized protein</fullName>
    </submittedName>
</protein>
<feature type="compositionally biased region" description="Basic and acidic residues" evidence="1">
    <location>
        <begin position="137"/>
        <end position="149"/>
    </location>
</feature>
<comment type="caution">
    <text evidence="2">The sequence shown here is derived from an EMBL/GenBank/DDBJ whole genome shotgun (WGS) entry which is preliminary data.</text>
</comment>
<dbReference type="EMBL" id="BPLQ01013671">
    <property type="protein sequence ID" value="GIY73948.1"/>
    <property type="molecule type" value="Genomic_DNA"/>
</dbReference>
<keyword evidence="3" id="KW-1185">Reference proteome</keyword>
<gene>
    <name evidence="2" type="primary">AVEN_64130_1</name>
    <name evidence="2" type="ORF">CDAR_215471</name>
</gene>
<dbReference type="Proteomes" id="UP001054837">
    <property type="component" value="Unassembled WGS sequence"/>
</dbReference>
<accession>A0AAV4VVB5</accession>
<evidence type="ECO:0000313" key="3">
    <source>
        <dbReference type="Proteomes" id="UP001054837"/>
    </source>
</evidence>
<feature type="compositionally biased region" description="Basic and acidic residues" evidence="1">
    <location>
        <begin position="108"/>
        <end position="124"/>
    </location>
</feature>
<proteinExistence type="predicted"/>
<feature type="compositionally biased region" description="Basic and acidic residues" evidence="1">
    <location>
        <begin position="72"/>
        <end position="84"/>
    </location>
</feature>
<feature type="region of interest" description="Disordered" evidence="1">
    <location>
        <begin position="66"/>
        <end position="163"/>
    </location>
</feature>